<evidence type="ECO:0000256" key="1">
    <source>
        <dbReference type="ARBA" id="ARBA00022723"/>
    </source>
</evidence>
<gene>
    <name evidence="4" type="ORF">FPZ54_18360</name>
</gene>
<protein>
    <submittedName>
        <fullName evidence="4">Metallophosphoesterase</fullName>
    </submittedName>
</protein>
<dbReference type="Pfam" id="PF00149">
    <property type="entry name" value="Metallophos"/>
    <property type="match status" value="1"/>
</dbReference>
<dbReference type="AlphaFoldDB" id="A0A518RK01"/>
<dbReference type="SUPFAM" id="SSF56300">
    <property type="entry name" value="Metallo-dependent phosphatases"/>
    <property type="match status" value="1"/>
</dbReference>
<dbReference type="OrthoDB" id="9780884at2"/>
<feature type="domain" description="Calcineurin-like phosphoesterase" evidence="3">
    <location>
        <begin position="46"/>
        <end position="210"/>
    </location>
</feature>
<evidence type="ECO:0000256" key="2">
    <source>
        <dbReference type="ARBA" id="ARBA00022801"/>
    </source>
</evidence>
<evidence type="ECO:0000313" key="5">
    <source>
        <dbReference type="Proteomes" id="UP000318055"/>
    </source>
</evidence>
<dbReference type="EMBL" id="CP042239">
    <property type="protein sequence ID" value="QDX27778.1"/>
    <property type="molecule type" value="Genomic_DNA"/>
</dbReference>
<reference evidence="4 5" key="1">
    <citation type="submission" date="2019-07" db="EMBL/GenBank/DDBJ databases">
        <title>Sphingomonas alkalisoli sp. nov., isolated from rhizosphere soil of Suaedae salsa.</title>
        <authorList>
            <person name="Zhang H."/>
            <person name="Xu L."/>
            <person name="Zhang J.-X."/>
            <person name="Sun J.-Q."/>
        </authorList>
    </citation>
    <scope>NUCLEOTIDE SEQUENCE [LARGE SCALE GENOMIC DNA]</scope>
    <source>
        <strain evidence="4 5">XS-10</strain>
    </source>
</reference>
<dbReference type="KEGG" id="ssua:FPZ54_18360"/>
<dbReference type="PANTHER" id="PTHR31302">
    <property type="entry name" value="TRANSMEMBRANE PROTEIN WITH METALLOPHOSPHOESTERASE DOMAIN-RELATED"/>
    <property type="match status" value="1"/>
</dbReference>
<keyword evidence="1" id="KW-0479">Metal-binding</keyword>
<dbReference type="InterPro" id="IPR004843">
    <property type="entry name" value="Calcineurin-like_PHP"/>
</dbReference>
<dbReference type="PANTHER" id="PTHR31302:SF31">
    <property type="entry name" value="PHOSPHODIESTERASE YAEI"/>
    <property type="match status" value="1"/>
</dbReference>
<dbReference type="Proteomes" id="UP000318055">
    <property type="component" value="Chromosome"/>
</dbReference>
<dbReference type="InterPro" id="IPR029052">
    <property type="entry name" value="Metallo-depent_PP-like"/>
</dbReference>
<name>A0A518RK01_9SPHN</name>
<dbReference type="GO" id="GO:0009245">
    <property type="term" value="P:lipid A biosynthetic process"/>
    <property type="evidence" value="ECO:0007669"/>
    <property type="project" value="TreeGrafter"/>
</dbReference>
<dbReference type="InterPro" id="IPR051158">
    <property type="entry name" value="Metallophosphoesterase_sf"/>
</dbReference>
<evidence type="ECO:0000259" key="3">
    <source>
        <dbReference type="Pfam" id="PF00149"/>
    </source>
</evidence>
<keyword evidence="2" id="KW-0378">Hydrolase</keyword>
<dbReference type="GO" id="GO:0008758">
    <property type="term" value="F:UDP-2,3-diacylglucosamine hydrolase activity"/>
    <property type="evidence" value="ECO:0007669"/>
    <property type="project" value="TreeGrafter"/>
</dbReference>
<proteinExistence type="predicted"/>
<dbReference type="GO" id="GO:0046872">
    <property type="term" value="F:metal ion binding"/>
    <property type="evidence" value="ECO:0007669"/>
    <property type="project" value="UniProtKB-KW"/>
</dbReference>
<sequence length="282" mass="29735">MKRILMIGLCLALAFAGYGYWEALRDPVVRTAAIGMADWPEGQAPLRVALLSDLHVAGPDMPPARLAGIVEQVNALKPDMVLIAGDLVSDKRVSTHRYSEDEAIAPLGRLRARFGVVAVLGNHDHWRSTAGIRHALEANRVTVLSNSVIRRAGLIIAGADDDFTGRADPAALARAVTPLKGPVVALSHSPDIVPALPPRFALVLAGHTHCGQIALPLIGRPATMSRYGDRFACGLIREGERTIIVGAGLGTSLLPLRIGAPPDLWLLTLTGPAAPATATAAR</sequence>
<dbReference type="RefSeq" id="WP_145849252.1">
    <property type="nucleotide sequence ID" value="NZ_CP042239.1"/>
</dbReference>
<evidence type="ECO:0000313" key="4">
    <source>
        <dbReference type="EMBL" id="QDX27778.1"/>
    </source>
</evidence>
<dbReference type="GO" id="GO:0016020">
    <property type="term" value="C:membrane"/>
    <property type="evidence" value="ECO:0007669"/>
    <property type="project" value="GOC"/>
</dbReference>
<keyword evidence="5" id="KW-1185">Reference proteome</keyword>
<organism evidence="4 5">
    <name type="scientific">Sphingomonas suaedae</name>
    <dbReference type="NCBI Taxonomy" id="2599297"/>
    <lineage>
        <taxon>Bacteria</taxon>
        <taxon>Pseudomonadati</taxon>
        <taxon>Pseudomonadota</taxon>
        <taxon>Alphaproteobacteria</taxon>
        <taxon>Sphingomonadales</taxon>
        <taxon>Sphingomonadaceae</taxon>
        <taxon>Sphingomonas</taxon>
    </lineage>
</organism>
<dbReference type="CDD" id="cd07385">
    <property type="entry name" value="MPP_YkuE_C"/>
    <property type="match status" value="1"/>
</dbReference>
<accession>A0A518RK01</accession>
<dbReference type="Gene3D" id="3.60.21.10">
    <property type="match status" value="1"/>
</dbReference>